<sequence length="1078" mass="120192">MRLLHYGEDGELRVTADLVDEDAIPPYAILSHTWGADKEEVTFEDLAKNTAKGKPGYKKIQLCGEQAKRDGLLYFWVDTCCINKANKAELSLAIRSMFRWYRDAARCYVYLPDVSASPLLAEEEASPPPWDSEFRQCKWFTRGWTLQELLAPGVVEFFSCGWHRLGDRVSLKTQIHEVTTIPYEVLEGAPLSKSSVDERFRWRQSRHTKLKEDAAYSLSGIFDVDMAPVYGEGTEEAFRRLHAKIQERKEGLQKQEECLRDLRPTDPRNDKKRIEDGKGGLLEGSYRWVLDNRSFQQWHNDPHSQLLWIKGDPGKGKTMLLCGIIDELHKTLARTACVSYFFCQATDSRINSATAVLRGLLFLLVSQQPALAAHVRKRYDQAGKSVFDDANAWVALTEIFADVLQDSSLGTTYILIDALDECVTDRPRLLHFVAKQSSASSRVKWIVSSRNWPSIEGQLEQAGHKVRLSLELNAESVSVAVGVFIQHKVSQLAQLKKYDKPTQDAVFKHLMSNAEDTFLWVALVCQDLEKTAKRNVLRKLNSFPPGLDALYERMMQQIGTSDDAKLCKQVLASVALVYRPITLAELIALTELLDDIADKAEVREIIGLCGSFLTLREDTTYFVHQSAQEFLFAIASHEIFPDGVEAAHYIIFSRSLAILSSILHRDMYSLEAPGFSIDGVEPPTPDPLAASRYSCIYWIDHLCDSKPKSWANDVKDVQVVGVVGEFVRKKYLYWLEGLSLCKSIAKGVVSMARLCSLLQEMQGGEELAKLLHDACRFIMYHKGPIESYPLQSYASALLFSPTGSAIRKLFQHEERTRITVKPAMSSSWSACLQTLEGHSDSVTSVAFSHDSTKLASASHNKTVRLWDASSGEYLQTFTGHSLYVNSVAFSHDSTKLASASVSSVAFSHDSTKLASASWGKTVRLWDASSGECLQTFTGHSSSVDSVAFSHNSTKLASASWDKTVRLWDVSGGACLQTLNVGKSLYDLSFDSTDSCLYTEIGTIVIHIPETSGKATAAEPEPPLYMGTNLSSDNTWIKYASKNLLWIPSEYRLSCSSVRGNTVAIGVGSGRVWTCSIDV</sequence>
<evidence type="ECO:0000313" key="5">
    <source>
        <dbReference type="EMBL" id="KAF2826070.1"/>
    </source>
</evidence>
<dbReference type="SUPFAM" id="SSF50978">
    <property type="entry name" value="WD40 repeat-like"/>
    <property type="match status" value="1"/>
</dbReference>
<dbReference type="InterPro" id="IPR010730">
    <property type="entry name" value="HET"/>
</dbReference>
<dbReference type="PROSITE" id="PS50837">
    <property type="entry name" value="NACHT"/>
    <property type="match status" value="1"/>
</dbReference>
<dbReference type="EMBL" id="MU006227">
    <property type="protein sequence ID" value="KAF2826070.1"/>
    <property type="molecule type" value="Genomic_DNA"/>
</dbReference>
<dbReference type="Pfam" id="PF06985">
    <property type="entry name" value="HET"/>
    <property type="match status" value="1"/>
</dbReference>
<evidence type="ECO:0000313" key="6">
    <source>
        <dbReference type="Proteomes" id="UP000799424"/>
    </source>
</evidence>
<dbReference type="InterPro" id="IPR020472">
    <property type="entry name" value="WD40_PAC1"/>
</dbReference>
<dbReference type="InterPro" id="IPR019775">
    <property type="entry name" value="WD40_repeat_CS"/>
</dbReference>
<dbReference type="Gene3D" id="3.40.50.300">
    <property type="entry name" value="P-loop containing nucleotide triphosphate hydrolases"/>
    <property type="match status" value="1"/>
</dbReference>
<dbReference type="PROSITE" id="PS50294">
    <property type="entry name" value="WD_REPEATS_REGION"/>
    <property type="match status" value="3"/>
</dbReference>
<dbReference type="PANTHER" id="PTHR10622:SF13">
    <property type="entry name" value="NACHT DOMAIN-CONTAINING PROTEIN"/>
    <property type="match status" value="1"/>
</dbReference>
<dbReference type="PANTHER" id="PTHR10622">
    <property type="entry name" value="HET DOMAIN-CONTAINING PROTEIN"/>
    <property type="match status" value="1"/>
</dbReference>
<dbReference type="InterPro" id="IPR007111">
    <property type="entry name" value="NACHT_NTPase"/>
</dbReference>
<reference evidence="5" key="1">
    <citation type="journal article" date="2020" name="Stud. Mycol.">
        <title>101 Dothideomycetes genomes: a test case for predicting lifestyles and emergence of pathogens.</title>
        <authorList>
            <person name="Haridas S."/>
            <person name="Albert R."/>
            <person name="Binder M."/>
            <person name="Bloem J."/>
            <person name="Labutti K."/>
            <person name="Salamov A."/>
            <person name="Andreopoulos B."/>
            <person name="Baker S."/>
            <person name="Barry K."/>
            <person name="Bills G."/>
            <person name="Bluhm B."/>
            <person name="Cannon C."/>
            <person name="Castanera R."/>
            <person name="Culley D."/>
            <person name="Daum C."/>
            <person name="Ezra D."/>
            <person name="Gonzalez J."/>
            <person name="Henrissat B."/>
            <person name="Kuo A."/>
            <person name="Liang C."/>
            <person name="Lipzen A."/>
            <person name="Lutzoni F."/>
            <person name="Magnuson J."/>
            <person name="Mondo S."/>
            <person name="Nolan M."/>
            <person name="Ohm R."/>
            <person name="Pangilinan J."/>
            <person name="Park H.-J."/>
            <person name="Ramirez L."/>
            <person name="Alfaro M."/>
            <person name="Sun H."/>
            <person name="Tritt A."/>
            <person name="Yoshinaga Y."/>
            <person name="Zwiers L.-H."/>
            <person name="Turgeon B."/>
            <person name="Goodwin S."/>
            <person name="Spatafora J."/>
            <person name="Crous P."/>
            <person name="Grigoriev I."/>
        </authorList>
    </citation>
    <scope>NUCLEOTIDE SEQUENCE</scope>
    <source>
        <strain evidence="5">CBS 113818</strain>
    </source>
</reference>
<protein>
    <submittedName>
        <fullName evidence="5">Beta transducin-like protein HET-E4s</fullName>
    </submittedName>
</protein>
<dbReference type="Pfam" id="PF00400">
    <property type="entry name" value="WD40"/>
    <property type="match status" value="3"/>
</dbReference>
<dbReference type="InterPro" id="IPR027417">
    <property type="entry name" value="P-loop_NTPase"/>
</dbReference>
<evidence type="ECO:0000256" key="3">
    <source>
        <dbReference type="PROSITE-ProRule" id="PRU00221"/>
    </source>
</evidence>
<dbReference type="FunFam" id="3.40.50.300:FF:001638">
    <property type="entry name" value="NACHT and WD40 domain protein"/>
    <property type="match status" value="1"/>
</dbReference>
<keyword evidence="6" id="KW-1185">Reference proteome</keyword>
<organism evidence="5 6">
    <name type="scientific">Ophiobolus disseminans</name>
    <dbReference type="NCBI Taxonomy" id="1469910"/>
    <lineage>
        <taxon>Eukaryota</taxon>
        <taxon>Fungi</taxon>
        <taxon>Dikarya</taxon>
        <taxon>Ascomycota</taxon>
        <taxon>Pezizomycotina</taxon>
        <taxon>Dothideomycetes</taxon>
        <taxon>Pleosporomycetidae</taxon>
        <taxon>Pleosporales</taxon>
        <taxon>Pleosporineae</taxon>
        <taxon>Phaeosphaeriaceae</taxon>
        <taxon>Ophiobolus</taxon>
    </lineage>
</organism>
<dbReference type="SMART" id="SM00320">
    <property type="entry name" value="WD40"/>
    <property type="match status" value="3"/>
</dbReference>
<feature type="repeat" description="WD" evidence="3">
    <location>
        <begin position="894"/>
        <end position="935"/>
    </location>
</feature>
<feature type="domain" description="NACHT" evidence="4">
    <location>
        <begin position="305"/>
        <end position="526"/>
    </location>
</feature>
<evidence type="ECO:0000256" key="1">
    <source>
        <dbReference type="ARBA" id="ARBA00022574"/>
    </source>
</evidence>
<evidence type="ECO:0000259" key="4">
    <source>
        <dbReference type="PROSITE" id="PS50837"/>
    </source>
</evidence>
<dbReference type="PROSITE" id="PS00678">
    <property type="entry name" value="WD_REPEATS_1"/>
    <property type="match status" value="2"/>
</dbReference>
<dbReference type="Gene3D" id="2.130.10.10">
    <property type="entry name" value="YVTN repeat-like/Quinoprotein amine dehydrogenase"/>
    <property type="match status" value="2"/>
</dbReference>
<feature type="repeat" description="WD" evidence="3">
    <location>
        <begin position="936"/>
        <end position="977"/>
    </location>
</feature>
<name>A0A6A6ZYC9_9PLEO</name>
<feature type="repeat" description="WD" evidence="3">
    <location>
        <begin position="835"/>
        <end position="876"/>
    </location>
</feature>
<dbReference type="InterPro" id="IPR036322">
    <property type="entry name" value="WD40_repeat_dom_sf"/>
</dbReference>
<dbReference type="Proteomes" id="UP000799424">
    <property type="component" value="Unassembled WGS sequence"/>
</dbReference>
<proteinExistence type="predicted"/>
<evidence type="ECO:0000256" key="2">
    <source>
        <dbReference type="ARBA" id="ARBA00022737"/>
    </source>
</evidence>
<gene>
    <name evidence="5" type="ORF">CC86DRAFT_370869</name>
</gene>
<dbReference type="OrthoDB" id="538223at2759"/>
<dbReference type="InterPro" id="IPR015943">
    <property type="entry name" value="WD40/YVTN_repeat-like_dom_sf"/>
</dbReference>
<accession>A0A6A6ZYC9</accession>
<dbReference type="AlphaFoldDB" id="A0A6A6ZYC9"/>
<dbReference type="PROSITE" id="PS50082">
    <property type="entry name" value="WD_REPEATS_2"/>
    <property type="match status" value="3"/>
</dbReference>
<dbReference type="CDD" id="cd00200">
    <property type="entry name" value="WD40"/>
    <property type="match status" value="1"/>
</dbReference>
<dbReference type="InterPro" id="IPR001680">
    <property type="entry name" value="WD40_rpt"/>
</dbReference>
<dbReference type="InterPro" id="IPR056884">
    <property type="entry name" value="NPHP3-like_N"/>
</dbReference>
<dbReference type="PRINTS" id="PR00320">
    <property type="entry name" value="GPROTEINBRPT"/>
</dbReference>
<keyword evidence="2" id="KW-0677">Repeat</keyword>
<dbReference type="Pfam" id="PF24883">
    <property type="entry name" value="NPHP3_N"/>
    <property type="match status" value="1"/>
</dbReference>
<keyword evidence="1 3" id="KW-0853">WD repeat</keyword>